<sequence length="60" mass="6581">MYGRARRTRNSLSLRCGMEVRAAGLCRGPADPLVGVTEVMGDPTRSGDPPRRRDCRPLVP</sequence>
<dbReference type="Proteomes" id="UP000006461">
    <property type="component" value="Chromosome"/>
</dbReference>
<gene>
    <name evidence="2" type="ordered locus">MODMU_0449</name>
</gene>
<organism evidence="2 3">
    <name type="scientific">Modestobacter italicus (strain DSM 44449 / CECT 9708 / BC 501)</name>
    <dbReference type="NCBI Taxonomy" id="2732864"/>
    <lineage>
        <taxon>Bacteria</taxon>
        <taxon>Bacillati</taxon>
        <taxon>Actinomycetota</taxon>
        <taxon>Actinomycetes</taxon>
        <taxon>Geodermatophilales</taxon>
        <taxon>Geodermatophilaceae</taxon>
        <taxon>Modestobacter</taxon>
    </lineage>
</organism>
<name>I4ER94_MODI5</name>
<dbReference type="HOGENOM" id="CLU_2936539_0_0_11"/>
<evidence type="ECO:0000313" key="3">
    <source>
        <dbReference type="Proteomes" id="UP000006461"/>
    </source>
</evidence>
<feature type="compositionally biased region" description="Basic and acidic residues" evidence="1">
    <location>
        <begin position="48"/>
        <end position="60"/>
    </location>
</feature>
<dbReference type="AlphaFoldDB" id="I4ER94"/>
<dbReference type="EMBL" id="FO203431">
    <property type="protein sequence ID" value="CCH85907.1"/>
    <property type="molecule type" value="Genomic_DNA"/>
</dbReference>
<evidence type="ECO:0000256" key="1">
    <source>
        <dbReference type="SAM" id="MobiDB-lite"/>
    </source>
</evidence>
<keyword evidence="3" id="KW-1185">Reference proteome</keyword>
<feature type="region of interest" description="Disordered" evidence="1">
    <location>
        <begin position="38"/>
        <end position="60"/>
    </location>
</feature>
<dbReference type="STRING" id="477641.MODMU_0449"/>
<evidence type="ECO:0000313" key="2">
    <source>
        <dbReference type="EMBL" id="CCH85907.1"/>
    </source>
</evidence>
<accession>I4ER94</accession>
<proteinExistence type="predicted"/>
<reference evidence="2 3" key="1">
    <citation type="journal article" date="2012" name="J. Bacteriol.">
        <title>Genome Sequence of Radiation-Resistant Modestobacter marinus Strain BC501, a Representative Actinobacterium That Thrives on Calcareous Stone Surfaces.</title>
        <authorList>
            <person name="Normand P."/>
            <person name="Gury J."/>
            <person name="Pujic P."/>
            <person name="Chouaia B."/>
            <person name="Crotti E."/>
            <person name="Brusetti L."/>
            <person name="Daffonchio D."/>
            <person name="Vacherie B."/>
            <person name="Barbe V."/>
            <person name="Medigue C."/>
            <person name="Calteau A."/>
            <person name="Ghodhbane-Gtari F."/>
            <person name="Essoussi I."/>
            <person name="Nouioui I."/>
            <person name="Abbassi-Ghozzi I."/>
            <person name="Gtari M."/>
        </authorList>
    </citation>
    <scope>NUCLEOTIDE SEQUENCE [LARGE SCALE GENOMIC DNA]</scope>
    <source>
        <strain evidence="3">BC 501</strain>
    </source>
</reference>
<dbReference type="KEGG" id="mmar:MODMU_0449"/>
<protein>
    <submittedName>
        <fullName evidence="2">Uncharacterized protein</fullName>
    </submittedName>
</protein>